<dbReference type="FunFam" id="3.30.40.10:FF:000230">
    <property type="entry name" value="RBR-type E3 ubiquitin transferase"/>
    <property type="match status" value="1"/>
</dbReference>
<evidence type="ECO:0000256" key="2">
    <source>
        <dbReference type="ARBA" id="ARBA00001947"/>
    </source>
</evidence>
<protein>
    <recommendedName>
        <fullName evidence="6">RBR-type E3 ubiquitin transferase</fullName>
        <ecNumber evidence="6">2.3.2.31</ecNumber>
    </recommendedName>
</protein>
<dbReference type="SUPFAM" id="SSF57850">
    <property type="entry name" value="RING/U-box"/>
    <property type="match status" value="3"/>
</dbReference>
<dbReference type="InterPro" id="IPR002867">
    <property type="entry name" value="IBR_dom"/>
</dbReference>
<dbReference type="EMBL" id="BDDD01000086">
    <property type="protein sequence ID" value="GAV58871.1"/>
    <property type="molecule type" value="Genomic_DNA"/>
</dbReference>
<dbReference type="GO" id="GO:0061630">
    <property type="term" value="F:ubiquitin protein ligase activity"/>
    <property type="evidence" value="ECO:0007669"/>
    <property type="project" value="UniProtKB-EC"/>
</dbReference>
<reference evidence="17" key="1">
    <citation type="submission" date="2016-04" db="EMBL/GenBank/DDBJ databases">
        <title>Cephalotus genome sequencing.</title>
        <authorList>
            <person name="Fukushima K."/>
            <person name="Hasebe M."/>
            <person name="Fang X."/>
        </authorList>
    </citation>
    <scope>NUCLEOTIDE SEQUENCE [LARGE SCALE GENOMIC DNA]</scope>
    <source>
        <strain evidence="17">cv. St1</strain>
    </source>
</reference>
<dbReference type="InterPro" id="IPR031127">
    <property type="entry name" value="E3_UB_ligase_RBR"/>
</dbReference>
<dbReference type="STRING" id="3775.A0A1Q3AT14"/>
<dbReference type="InterPro" id="IPR013083">
    <property type="entry name" value="Znf_RING/FYVE/PHD"/>
</dbReference>
<dbReference type="GO" id="GO:0008270">
    <property type="term" value="F:zinc ion binding"/>
    <property type="evidence" value="ECO:0007669"/>
    <property type="project" value="UniProtKB-KW"/>
</dbReference>
<comment type="function">
    <text evidence="3">Might act as an E3 ubiquitin-protein ligase, or as part of E3 complex, which accepts ubiquitin from specific E2 ubiquitin-conjugating enzymes and then transfers it to substrates.</text>
</comment>
<dbReference type="Gene3D" id="3.30.40.10">
    <property type="entry name" value="Zinc/RING finger domain, C3HC4 (zinc finger)"/>
    <property type="match status" value="1"/>
</dbReference>
<dbReference type="PROSITE" id="PS00518">
    <property type="entry name" value="ZF_RING_1"/>
    <property type="match status" value="1"/>
</dbReference>
<comment type="catalytic activity">
    <reaction evidence="1">
        <text>[E2 ubiquitin-conjugating enzyme]-S-ubiquitinyl-L-cysteine + [acceptor protein]-L-lysine = [E2 ubiquitin-conjugating enzyme]-L-cysteine + [acceptor protein]-N(6)-ubiquitinyl-L-lysine.</text>
        <dbReference type="EC" id="2.3.2.31"/>
    </reaction>
</comment>
<dbReference type="SMART" id="SM00647">
    <property type="entry name" value="IBR"/>
    <property type="match status" value="1"/>
</dbReference>
<dbReference type="Gene3D" id="1.20.120.1750">
    <property type="match status" value="1"/>
</dbReference>
<organism evidence="16 17">
    <name type="scientific">Cephalotus follicularis</name>
    <name type="common">Albany pitcher plant</name>
    <dbReference type="NCBI Taxonomy" id="3775"/>
    <lineage>
        <taxon>Eukaryota</taxon>
        <taxon>Viridiplantae</taxon>
        <taxon>Streptophyta</taxon>
        <taxon>Embryophyta</taxon>
        <taxon>Tracheophyta</taxon>
        <taxon>Spermatophyta</taxon>
        <taxon>Magnoliopsida</taxon>
        <taxon>eudicotyledons</taxon>
        <taxon>Gunneridae</taxon>
        <taxon>Pentapetalae</taxon>
        <taxon>rosids</taxon>
        <taxon>fabids</taxon>
        <taxon>Oxalidales</taxon>
        <taxon>Cephalotaceae</taxon>
        <taxon>Cephalotus</taxon>
    </lineage>
</organism>
<dbReference type="AlphaFoldDB" id="A0A1Q3AT14"/>
<comment type="similarity">
    <text evidence="5">Belongs to the RBR family. Ariadne subfamily.</text>
</comment>
<comment type="cofactor">
    <cofactor evidence="2">
        <name>Zn(2+)</name>
        <dbReference type="ChEBI" id="CHEBI:29105"/>
    </cofactor>
</comment>
<dbReference type="PROSITE" id="PS50089">
    <property type="entry name" value="ZF_RING_2"/>
    <property type="match status" value="1"/>
</dbReference>
<feature type="domain" description="RING-type" evidence="14">
    <location>
        <begin position="54"/>
        <end position="99"/>
    </location>
</feature>
<feature type="domain" description="RING-type" evidence="15">
    <location>
        <begin position="50"/>
        <end position="235"/>
    </location>
</feature>
<evidence type="ECO:0000313" key="17">
    <source>
        <dbReference type="Proteomes" id="UP000187406"/>
    </source>
</evidence>
<evidence type="ECO:0000256" key="10">
    <source>
        <dbReference type="ARBA" id="ARBA00022771"/>
    </source>
</evidence>
<keyword evidence="10 13" id="KW-0863">Zinc-finger</keyword>
<keyword evidence="7" id="KW-0808">Transferase</keyword>
<dbReference type="InterPro" id="IPR001841">
    <property type="entry name" value="Znf_RING"/>
</dbReference>
<evidence type="ECO:0000259" key="14">
    <source>
        <dbReference type="PROSITE" id="PS50089"/>
    </source>
</evidence>
<evidence type="ECO:0000256" key="3">
    <source>
        <dbReference type="ARBA" id="ARBA00003976"/>
    </source>
</evidence>
<dbReference type="Proteomes" id="UP000187406">
    <property type="component" value="Unassembled WGS sequence"/>
</dbReference>
<dbReference type="InParanoid" id="A0A1Q3AT14"/>
<dbReference type="Pfam" id="PF01485">
    <property type="entry name" value="IBR"/>
    <property type="match status" value="1"/>
</dbReference>
<evidence type="ECO:0000256" key="13">
    <source>
        <dbReference type="PROSITE-ProRule" id="PRU00175"/>
    </source>
</evidence>
<keyword evidence="11" id="KW-0833">Ubl conjugation pathway</keyword>
<dbReference type="OrthoDB" id="10009520at2759"/>
<evidence type="ECO:0000256" key="4">
    <source>
        <dbReference type="ARBA" id="ARBA00004906"/>
    </source>
</evidence>
<keyword evidence="9" id="KW-0677">Repeat</keyword>
<evidence type="ECO:0000256" key="7">
    <source>
        <dbReference type="ARBA" id="ARBA00022679"/>
    </source>
</evidence>
<dbReference type="UniPathway" id="UPA00143"/>
<keyword evidence="12" id="KW-0862">Zinc</keyword>
<dbReference type="GO" id="GO:0016567">
    <property type="term" value="P:protein ubiquitination"/>
    <property type="evidence" value="ECO:0007669"/>
    <property type="project" value="UniProtKB-UniPathway"/>
</dbReference>
<proteinExistence type="inferred from homology"/>
<feature type="non-terminal residue" evidence="16">
    <location>
        <position position="1"/>
    </location>
</feature>
<name>A0A1Q3AT14_CEPFO</name>
<evidence type="ECO:0000256" key="5">
    <source>
        <dbReference type="ARBA" id="ARBA00005884"/>
    </source>
</evidence>
<dbReference type="InterPro" id="IPR044066">
    <property type="entry name" value="TRIAD_supradom"/>
</dbReference>
<gene>
    <name evidence="16" type="ORF">CFOL_v3_02404</name>
</gene>
<dbReference type="PROSITE" id="PS51873">
    <property type="entry name" value="TRIAD"/>
    <property type="match status" value="1"/>
</dbReference>
<dbReference type="FunCoup" id="A0A1Q3AT14">
    <property type="interactions" value="276"/>
</dbReference>
<evidence type="ECO:0000256" key="11">
    <source>
        <dbReference type="ARBA" id="ARBA00022786"/>
    </source>
</evidence>
<comment type="pathway">
    <text evidence="4">Protein modification; protein ubiquitination.</text>
</comment>
<keyword evidence="17" id="KW-1185">Reference proteome</keyword>
<dbReference type="PANTHER" id="PTHR11685">
    <property type="entry name" value="RBR FAMILY RING FINGER AND IBR DOMAIN-CONTAINING"/>
    <property type="match status" value="1"/>
</dbReference>
<evidence type="ECO:0000256" key="8">
    <source>
        <dbReference type="ARBA" id="ARBA00022723"/>
    </source>
</evidence>
<evidence type="ECO:0000259" key="15">
    <source>
        <dbReference type="PROSITE" id="PS51873"/>
    </source>
</evidence>
<sequence>QILQPQETIMASIITSQMSEKLAISSSSEATQEILIEPQDSMQLTAEACESPCCKICFEKKEGGQIRSIDGCIHSFCIDCISKHVASKIDVGICNVTCPGLNCKSVLQPETFMPILPKEVLDHWGEALCKNLIDGFSRFYCPFEDCSAMLMNDNKNAVQESECPLCHRLFCVQCKVPWHSGVKCEEYQRLDEDERAREDLMLRELVKEKKWSRCPNCKFYVERTEGCPHITCRQV</sequence>
<comment type="caution">
    <text evidence="16">The sequence shown here is derived from an EMBL/GenBank/DDBJ whole genome shotgun (WGS) entry which is preliminary data.</text>
</comment>
<evidence type="ECO:0000313" key="16">
    <source>
        <dbReference type="EMBL" id="GAV58871.1"/>
    </source>
</evidence>
<dbReference type="CDD" id="cd22582">
    <property type="entry name" value="BRcat_RBR_unk"/>
    <property type="match status" value="1"/>
</dbReference>
<keyword evidence="8" id="KW-0479">Metal-binding</keyword>
<accession>A0A1Q3AT14</accession>
<dbReference type="InterPro" id="IPR017907">
    <property type="entry name" value="Znf_RING_CS"/>
</dbReference>
<evidence type="ECO:0000256" key="12">
    <source>
        <dbReference type="ARBA" id="ARBA00022833"/>
    </source>
</evidence>
<evidence type="ECO:0000256" key="9">
    <source>
        <dbReference type="ARBA" id="ARBA00022737"/>
    </source>
</evidence>
<dbReference type="EC" id="2.3.2.31" evidence="6"/>
<evidence type="ECO:0000256" key="1">
    <source>
        <dbReference type="ARBA" id="ARBA00001798"/>
    </source>
</evidence>
<evidence type="ECO:0000256" key="6">
    <source>
        <dbReference type="ARBA" id="ARBA00012251"/>
    </source>
</evidence>